<dbReference type="Proteomes" id="UP000011632">
    <property type="component" value="Unassembled WGS sequence"/>
</dbReference>
<dbReference type="RefSeq" id="WP_006433121.1">
    <property type="nucleotide sequence ID" value="NZ_AOID01000063.1"/>
</dbReference>
<sequence>MNEVVRSRLLVLVGLAVIGVGLAGVGTALGVAEPLATTGTSAEFVVAEDNVTFATGDESETVVDDLSNVSEITIEETDTGEFTVQTTEERPLTDSERERARTIAMTNETVKTELGEMDTYELSVEPIRKLSVDAFSQESYDVAGGLNETNNGTVIIGTTDDGGDGSITVERDPSYVQDRANVRIRQPNASDRHELQYTVDIDVANGTVTDITDWDDIRQESPTVTMTGELNSSETVDIEN</sequence>
<evidence type="ECO:0000313" key="2">
    <source>
        <dbReference type="Proteomes" id="UP000011632"/>
    </source>
</evidence>
<gene>
    <name evidence="1" type="ORF">C489_20101</name>
</gene>
<dbReference type="EMBL" id="AOID01000063">
    <property type="protein sequence ID" value="ELY63152.1"/>
    <property type="molecule type" value="Genomic_DNA"/>
</dbReference>
<dbReference type="PATRIC" id="fig|1227496.3.peg.4025"/>
<dbReference type="AlphaFoldDB" id="L9XNM1"/>
<organism evidence="1 2">
    <name type="scientific">Natrinema versiforme JCM 10478</name>
    <dbReference type="NCBI Taxonomy" id="1227496"/>
    <lineage>
        <taxon>Archaea</taxon>
        <taxon>Methanobacteriati</taxon>
        <taxon>Methanobacteriota</taxon>
        <taxon>Stenosarchaea group</taxon>
        <taxon>Halobacteria</taxon>
        <taxon>Halobacteriales</taxon>
        <taxon>Natrialbaceae</taxon>
        <taxon>Natrinema</taxon>
    </lineage>
</organism>
<keyword evidence="2" id="KW-1185">Reference proteome</keyword>
<name>L9XNM1_9EURY</name>
<protein>
    <submittedName>
        <fullName evidence="1">Uncharacterized protein</fullName>
    </submittedName>
</protein>
<accession>L9XNM1</accession>
<evidence type="ECO:0000313" key="1">
    <source>
        <dbReference type="EMBL" id="ELY63152.1"/>
    </source>
</evidence>
<proteinExistence type="predicted"/>
<reference evidence="1 2" key="1">
    <citation type="journal article" date="2014" name="PLoS Genet.">
        <title>Phylogenetically driven sequencing of extremely halophilic archaea reveals strategies for static and dynamic osmo-response.</title>
        <authorList>
            <person name="Becker E.A."/>
            <person name="Seitzer P.M."/>
            <person name="Tritt A."/>
            <person name="Larsen D."/>
            <person name="Krusor M."/>
            <person name="Yao A.I."/>
            <person name="Wu D."/>
            <person name="Madern D."/>
            <person name="Eisen J.A."/>
            <person name="Darling A.E."/>
            <person name="Facciotti M.T."/>
        </authorList>
    </citation>
    <scope>NUCLEOTIDE SEQUENCE [LARGE SCALE GENOMIC DNA]</scope>
    <source>
        <strain evidence="1 2">JCM 10478</strain>
    </source>
</reference>
<comment type="caution">
    <text evidence="1">The sequence shown here is derived from an EMBL/GenBank/DDBJ whole genome shotgun (WGS) entry which is preliminary data.</text>
</comment>